<reference evidence="1" key="1">
    <citation type="submission" date="2021-06" db="EMBL/GenBank/DDBJ databases">
        <authorList>
            <person name="Kallberg Y."/>
            <person name="Tangrot J."/>
            <person name="Rosling A."/>
        </authorList>
    </citation>
    <scope>NUCLEOTIDE SEQUENCE</scope>
    <source>
        <strain evidence="1">MA453B</strain>
    </source>
</reference>
<dbReference type="Proteomes" id="UP000789405">
    <property type="component" value="Unassembled WGS sequence"/>
</dbReference>
<organism evidence="1 2">
    <name type="scientific">Dentiscutata erythropus</name>
    <dbReference type="NCBI Taxonomy" id="1348616"/>
    <lineage>
        <taxon>Eukaryota</taxon>
        <taxon>Fungi</taxon>
        <taxon>Fungi incertae sedis</taxon>
        <taxon>Mucoromycota</taxon>
        <taxon>Glomeromycotina</taxon>
        <taxon>Glomeromycetes</taxon>
        <taxon>Diversisporales</taxon>
        <taxon>Gigasporaceae</taxon>
        <taxon>Dentiscutata</taxon>
    </lineage>
</organism>
<evidence type="ECO:0000313" key="2">
    <source>
        <dbReference type="Proteomes" id="UP000789405"/>
    </source>
</evidence>
<protein>
    <submittedName>
        <fullName evidence="1">2350_t:CDS:1</fullName>
    </submittedName>
</protein>
<sequence length="76" mass="8142">MLIQMERILGYITTRNSVQQNGNCPDGNRCCASSSDAWCCLSEYECCGSSKANGCCAQSAFPSIPPSNQPQSLCDP</sequence>
<name>A0A9N9BAD5_9GLOM</name>
<feature type="non-terminal residue" evidence="1">
    <location>
        <position position="76"/>
    </location>
</feature>
<dbReference type="AlphaFoldDB" id="A0A9N9BAD5"/>
<comment type="caution">
    <text evidence="1">The sequence shown here is derived from an EMBL/GenBank/DDBJ whole genome shotgun (WGS) entry which is preliminary data.</text>
</comment>
<keyword evidence="2" id="KW-1185">Reference proteome</keyword>
<proteinExistence type="predicted"/>
<evidence type="ECO:0000313" key="1">
    <source>
        <dbReference type="EMBL" id="CAG8556547.1"/>
    </source>
</evidence>
<dbReference type="EMBL" id="CAJVPY010002319">
    <property type="protein sequence ID" value="CAG8556547.1"/>
    <property type="molecule type" value="Genomic_DNA"/>
</dbReference>
<gene>
    <name evidence="1" type="ORF">DERYTH_LOCUS5526</name>
</gene>
<accession>A0A9N9BAD5</accession>